<protein>
    <submittedName>
        <fullName evidence="1">Uncharacterized protein</fullName>
    </submittedName>
</protein>
<dbReference type="InterPro" id="IPR027417">
    <property type="entry name" value="P-loop_NTPase"/>
</dbReference>
<name>A0A918WIL6_9RHOB</name>
<evidence type="ECO:0000313" key="2">
    <source>
        <dbReference type="Proteomes" id="UP000638981"/>
    </source>
</evidence>
<dbReference type="SUPFAM" id="SSF52540">
    <property type="entry name" value="P-loop containing nucleoside triphosphate hydrolases"/>
    <property type="match status" value="1"/>
</dbReference>
<accession>A0A918WIL6</accession>
<sequence>MGTQITVYAGHFKTGSSSLQRFFAVNWRALALQGVLYPATEPQSVAQNMKELLHGAEADDGRRSLNIYEPHNALALRLKNEEDGHTIPDYYPDLPSGKAMLDTMMRQVEALAPKQVLIAGEVLSALAGTPEATGLQRLAWRLEKYEVRVVLNLRRPDLHLASWDIQRLRVGQKPGPLRGEALLDYLQGVHFDYVRLIEAWRKLLPKADFHLRNLADVRKEGGTVEQIVRLLDVPNTGLLTPLEDTNASIPRAYSMICRAARMELSAEASRRIIRAIYVAPAELPRAADREVEMFGRFNRDLMRKEFDKVHVALGKMAGKAPFFPDLDGMLEMGILSDVDAARASWPALRDWLLQNLDDGEDIAWVRGHRP</sequence>
<gene>
    <name evidence="1" type="ORF">GCM10007315_09900</name>
</gene>
<comment type="caution">
    <text evidence="1">The sequence shown here is derived from an EMBL/GenBank/DDBJ whole genome shotgun (WGS) entry which is preliminary data.</text>
</comment>
<organism evidence="1 2">
    <name type="scientific">Neogemmobacter tilapiae</name>
    <dbReference type="NCBI Taxonomy" id="875041"/>
    <lineage>
        <taxon>Bacteria</taxon>
        <taxon>Pseudomonadati</taxon>
        <taxon>Pseudomonadota</taxon>
        <taxon>Alphaproteobacteria</taxon>
        <taxon>Rhodobacterales</taxon>
        <taxon>Paracoccaceae</taxon>
        <taxon>Neogemmobacter</taxon>
    </lineage>
</organism>
<dbReference type="Proteomes" id="UP000638981">
    <property type="component" value="Unassembled WGS sequence"/>
</dbReference>
<proteinExistence type="predicted"/>
<keyword evidence="2" id="KW-1185">Reference proteome</keyword>
<reference evidence="1" key="1">
    <citation type="journal article" date="2014" name="Int. J. Syst. Evol. Microbiol.">
        <title>Complete genome sequence of Corynebacterium casei LMG S-19264T (=DSM 44701T), isolated from a smear-ripened cheese.</title>
        <authorList>
            <consortium name="US DOE Joint Genome Institute (JGI-PGF)"/>
            <person name="Walter F."/>
            <person name="Albersmeier A."/>
            <person name="Kalinowski J."/>
            <person name="Ruckert C."/>
        </authorList>
    </citation>
    <scope>NUCLEOTIDE SEQUENCE</scope>
    <source>
        <strain evidence="1">KCTC 23310</strain>
    </source>
</reference>
<dbReference type="RefSeq" id="WP_189410503.1">
    <property type="nucleotide sequence ID" value="NZ_BMYJ01000002.1"/>
</dbReference>
<evidence type="ECO:0000313" key="1">
    <source>
        <dbReference type="EMBL" id="GHC49706.1"/>
    </source>
</evidence>
<dbReference type="AlphaFoldDB" id="A0A918WIL6"/>
<reference evidence="1" key="2">
    <citation type="submission" date="2020-09" db="EMBL/GenBank/DDBJ databases">
        <authorList>
            <person name="Sun Q."/>
            <person name="Kim S."/>
        </authorList>
    </citation>
    <scope>NUCLEOTIDE SEQUENCE</scope>
    <source>
        <strain evidence="1">KCTC 23310</strain>
    </source>
</reference>
<dbReference type="EMBL" id="BMYJ01000002">
    <property type="protein sequence ID" value="GHC49706.1"/>
    <property type="molecule type" value="Genomic_DNA"/>
</dbReference>